<accession>A0A562PGH3</accession>
<dbReference type="EMBL" id="VLKW01000012">
    <property type="protein sequence ID" value="TWI43537.1"/>
    <property type="molecule type" value="Genomic_DNA"/>
</dbReference>
<proteinExistence type="predicted"/>
<dbReference type="Proteomes" id="UP000315112">
    <property type="component" value="Unassembled WGS sequence"/>
</dbReference>
<protein>
    <recommendedName>
        <fullName evidence="6">DUF1440 domain-containing protein</fullName>
    </recommendedName>
</protein>
<keyword evidence="1" id="KW-0812">Transmembrane</keyword>
<feature type="transmembrane region" description="Helical" evidence="1">
    <location>
        <begin position="134"/>
        <end position="151"/>
    </location>
</feature>
<keyword evidence="1" id="KW-0472">Membrane</keyword>
<evidence type="ECO:0000313" key="2">
    <source>
        <dbReference type="EMBL" id="QGZ40348.1"/>
    </source>
</evidence>
<dbReference type="EMBL" id="CP046904">
    <property type="protein sequence ID" value="QGZ40348.1"/>
    <property type="molecule type" value="Genomic_DNA"/>
</dbReference>
<reference evidence="3" key="2">
    <citation type="submission" date="2019-07" db="EMBL/GenBank/DDBJ databases">
        <authorList>
            <person name="Whitman W."/>
            <person name="Huntemann M."/>
            <person name="Clum A."/>
            <person name="Pillay M."/>
            <person name="Palaniappan K."/>
            <person name="Varghese N."/>
            <person name="Mikhailova N."/>
            <person name="Stamatis D."/>
            <person name="Reddy T."/>
            <person name="Daum C."/>
            <person name="Shapiro N."/>
            <person name="Ivanova N."/>
            <person name="Kyrpides N."/>
            <person name="Woyke T."/>
        </authorList>
    </citation>
    <scope>NUCLEOTIDE SEQUENCE</scope>
    <source>
        <strain evidence="3">CGMCC 1.10685</strain>
    </source>
</reference>
<keyword evidence="5" id="KW-1185">Reference proteome</keyword>
<dbReference type="Proteomes" id="UP000437862">
    <property type="component" value="Chromosome"/>
</dbReference>
<evidence type="ECO:0000313" key="3">
    <source>
        <dbReference type="EMBL" id="TWI43537.1"/>
    </source>
</evidence>
<gene>
    <name evidence="2" type="ORF">GO485_15655</name>
    <name evidence="3" type="ORF">IP92_05102</name>
</gene>
<evidence type="ECO:0008006" key="6">
    <source>
        <dbReference type="Google" id="ProtNLM"/>
    </source>
</evidence>
<evidence type="ECO:0000313" key="5">
    <source>
        <dbReference type="Proteomes" id="UP000437862"/>
    </source>
</evidence>
<evidence type="ECO:0000256" key="1">
    <source>
        <dbReference type="SAM" id="Phobius"/>
    </source>
</evidence>
<reference evidence="3 4" key="1">
    <citation type="journal article" date="2015" name="Stand. Genomic Sci.">
        <title>Genomic Encyclopedia of Bacterial and Archaeal Type Strains, Phase III: the genomes of soil and plant-associated and newly described type strains.</title>
        <authorList>
            <person name="Whitman W.B."/>
            <person name="Woyke T."/>
            <person name="Klenk H.P."/>
            <person name="Zhou Y."/>
            <person name="Lilburn T.G."/>
            <person name="Beck B.J."/>
            <person name="De Vos P."/>
            <person name="Vandamme P."/>
            <person name="Eisen J.A."/>
            <person name="Garrity G."/>
            <person name="Hugenholtz P."/>
            <person name="Kyrpides N.C."/>
        </authorList>
    </citation>
    <scope>NUCLEOTIDE SEQUENCE [LARGE SCALE GENOMIC DNA]</scope>
    <source>
        <strain evidence="3 4">CGMCC 1.10685</strain>
    </source>
</reference>
<organism evidence="3 4">
    <name type="scientific">Pseudoduganella flava</name>
    <dbReference type="NCBI Taxonomy" id="871742"/>
    <lineage>
        <taxon>Bacteria</taxon>
        <taxon>Pseudomonadati</taxon>
        <taxon>Pseudomonadota</taxon>
        <taxon>Betaproteobacteria</taxon>
        <taxon>Burkholderiales</taxon>
        <taxon>Oxalobacteraceae</taxon>
        <taxon>Telluria group</taxon>
        <taxon>Pseudoduganella</taxon>
    </lineage>
</organism>
<sequence length="156" mass="16763">MDNWKQVIAKGIVPGTIASLTSTGALALRSHQESGSMFAGANAISHWLWGDKAFGKDAPTWKYTLVGYAIHHASAHFWASIFEQVAGKVLDKRKPGVTVAAAVAAAGVACFVDYQLTPQRLKPGYEERVSKPSLALVYGAFAIGLAAGAWFNHRRH</sequence>
<evidence type="ECO:0000313" key="4">
    <source>
        <dbReference type="Proteomes" id="UP000315112"/>
    </source>
</evidence>
<reference evidence="2 5" key="3">
    <citation type="submission" date="2019-12" db="EMBL/GenBank/DDBJ databases">
        <title>Draft Genome Sequences of Six Type Strains of the Genus Massilia.</title>
        <authorList>
            <person name="Miess H."/>
            <person name="Frediansyah A."/>
            <person name="Goeker M."/>
            <person name="Gross H."/>
        </authorList>
    </citation>
    <scope>NUCLEOTIDE SEQUENCE [LARGE SCALE GENOMIC DNA]</scope>
    <source>
        <strain evidence="2 5">DSM 26639</strain>
    </source>
</reference>
<keyword evidence="1" id="KW-1133">Transmembrane helix</keyword>
<name>A0A562PGH3_9BURK</name>
<dbReference type="AlphaFoldDB" id="A0A562PGH3"/>
<dbReference type="OrthoDB" id="288267at2"/>
<dbReference type="RefSeq" id="WP_145880595.1">
    <property type="nucleotide sequence ID" value="NZ_CP046904.1"/>
</dbReference>
<feature type="transmembrane region" description="Helical" evidence="1">
    <location>
        <begin position="96"/>
        <end position="114"/>
    </location>
</feature>